<proteinExistence type="inferred from homology"/>
<evidence type="ECO:0000256" key="4">
    <source>
        <dbReference type="ARBA" id="ARBA00013078"/>
    </source>
</evidence>
<dbReference type="InterPro" id="IPR023214">
    <property type="entry name" value="HAD_sf"/>
</dbReference>
<name>A0A270BQ53_9PROT</name>
<evidence type="ECO:0000256" key="3">
    <source>
        <dbReference type="ARBA" id="ARBA00006171"/>
    </source>
</evidence>
<organism evidence="5 6">
    <name type="scientific">Acetobacter syzygii</name>
    <dbReference type="NCBI Taxonomy" id="146476"/>
    <lineage>
        <taxon>Bacteria</taxon>
        <taxon>Pseudomonadati</taxon>
        <taxon>Pseudomonadota</taxon>
        <taxon>Alphaproteobacteria</taxon>
        <taxon>Acetobacterales</taxon>
        <taxon>Acetobacteraceae</taxon>
        <taxon>Acetobacter</taxon>
    </lineage>
</organism>
<reference evidence="5 6" key="1">
    <citation type="submission" date="2017-04" db="EMBL/GenBank/DDBJ databases">
        <title>Kefir bacterial isolates.</title>
        <authorList>
            <person name="Kim Y."/>
            <person name="Blasche S."/>
            <person name="Patil K.R."/>
        </authorList>
    </citation>
    <scope>NUCLEOTIDE SEQUENCE [LARGE SCALE GENOMIC DNA]</scope>
    <source>
        <strain evidence="5 6">KR-2</strain>
    </source>
</reference>
<dbReference type="GO" id="GO:0008967">
    <property type="term" value="F:phosphoglycolate phosphatase activity"/>
    <property type="evidence" value="ECO:0007669"/>
    <property type="project" value="UniProtKB-EC"/>
</dbReference>
<dbReference type="EMBL" id="NDFP01000005">
    <property type="protein sequence ID" value="PAL26286.1"/>
    <property type="molecule type" value="Genomic_DNA"/>
</dbReference>
<dbReference type="SFLD" id="SFLDG01129">
    <property type="entry name" value="C1.5:_HAD__Beta-PGM__Phosphata"/>
    <property type="match status" value="1"/>
</dbReference>
<accession>A0A270BQ53</accession>
<dbReference type="SUPFAM" id="SSF56784">
    <property type="entry name" value="HAD-like"/>
    <property type="match status" value="1"/>
</dbReference>
<gene>
    <name evidence="5" type="ORF">B9K05_07310</name>
</gene>
<comment type="similarity">
    <text evidence="3">Belongs to the HAD-like hydrolase superfamily. CbbY/CbbZ/Gph/YieH family.</text>
</comment>
<evidence type="ECO:0000256" key="1">
    <source>
        <dbReference type="ARBA" id="ARBA00000830"/>
    </source>
</evidence>
<dbReference type="Gene3D" id="3.40.50.1000">
    <property type="entry name" value="HAD superfamily/HAD-like"/>
    <property type="match status" value="1"/>
</dbReference>
<evidence type="ECO:0000313" key="5">
    <source>
        <dbReference type="EMBL" id="PAL26286.1"/>
    </source>
</evidence>
<dbReference type="AlphaFoldDB" id="A0A270BQ53"/>
<dbReference type="SFLD" id="SFLDS00003">
    <property type="entry name" value="Haloacid_Dehalogenase"/>
    <property type="match status" value="1"/>
</dbReference>
<comment type="caution">
    <text evidence="5">The sequence shown here is derived from an EMBL/GenBank/DDBJ whole genome shotgun (WGS) entry which is preliminary data.</text>
</comment>
<dbReference type="GO" id="GO:0005829">
    <property type="term" value="C:cytosol"/>
    <property type="evidence" value="ECO:0007669"/>
    <property type="project" value="TreeGrafter"/>
</dbReference>
<dbReference type="STRING" id="1231343.Absy_003_012"/>
<comment type="pathway">
    <text evidence="2">Organic acid metabolism; glycolate biosynthesis; glycolate from 2-phosphoglycolate: step 1/1.</text>
</comment>
<dbReference type="InterPro" id="IPR041492">
    <property type="entry name" value="HAD_2"/>
</dbReference>
<protein>
    <recommendedName>
        <fullName evidence="4">phosphoglycolate phosphatase</fullName>
        <ecNumber evidence="4">3.1.3.18</ecNumber>
    </recommendedName>
</protein>
<dbReference type="RefSeq" id="WP_095351320.1">
    <property type="nucleotide sequence ID" value="NZ_NDFO01000005.1"/>
</dbReference>
<keyword evidence="6" id="KW-1185">Reference proteome</keyword>
<comment type="catalytic activity">
    <reaction evidence="1">
        <text>2-phosphoglycolate + H2O = glycolate + phosphate</text>
        <dbReference type="Rhea" id="RHEA:14369"/>
        <dbReference type="ChEBI" id="CHEBI:15377"/>
        <dbReference type="ChEBI" id="CHEBI:29805"/>
        <dbReference type="ChEBI" id="CHEBI:43474"/>
        <dbReference type="ChEBI" id="CHEBI:58033"/>
        <dbReference type="EC" id="3.1.3.18"/>
    </reaction>
</comment>
<dbReference type="Pfam" id="PF13419">
    <property type="entry name" value="HAD_2"/>
    <property type="match status" value="1"/>
</dbReference>
<dbReference type="EC" id="3.1.3.18" evidence="4"/>
<dbReference type="Proteomes" id="UP000216033">
    <property type="component" value="Unassembled WGS sequence"/>
</dbReference>
<dbReference type="PANTHER" id="PTHR43434">
    <property type="entry name" value="PHOSPHOGLYCOLATE PHOSPHATASE"/>
    <property type="match status" value="1"/>
</dbReference>
<sequence length="232" mass="24982">MSAVRLAVFDMDGTLLDSLPDLAACCRDILEQCGLPLLSDTQVRTMIGSGVQVLLERAFKASMDMQQAVTGHVPDLPFSTEEAVGRFMEVYTPRATRLSRLFPGTEEALLDLRAQGWALAVCTNKPEHAARRILADFKLTDLFAAVGGGDSFVARKPDVRHLLGTIAQAGGTPEKSVMVGDMPPDYLAAQAAGCPFVFACWGYGTAQQVRNPRLQAATMRDVPALLARCIPS</sequence>
<dbReference type="InterPro" id="IPR023198">
    <property type="entry name" value="PGP-like_dom2"/>
</dbReference>
<evidence type="ECO:0000256" key="2">
    <source>
        <dbReference type="ARBA" id="ARBA00004818"/>
    </source>
</evidence>
<dbReference type="Gene3D" id="1.10.150.240">
    <property type="entry name" value="Putative phosphatase, domain 2"/>
    <property type="match status" value="1"/>
</dbReference>
<dbReference type="InterPro" id="IPR050155">
    <property type="entry name" value="HAD-like_hydrolase_sf"/>
</dbReference>
<dbReference type="OrthoDB" id="9793014at2"/>
<dbReference type="GO" id="GO:0006281">
    <property type="term" value="P:DNA repair"/>
    <property type="evidence" value="ECO:0007669"/>
    <property type="project" value="TreeGrafter"/>
</dbReference>
<dbReference type="PANTHER" id="PTHR43434:SF1">
    <property type="entry name" value="PHOSPHOGLYCOLATE PHOSPHATASE"/>
    <property type="match status" value="1"/>
</dbReference>
<evidence type="ECO:0000313" key="6">
    <source>
        <dbReference type="Proteomes" id="UP000216033"/>
    </source>
</evidence>
<dbReference type="InterPro" id="IPR036412">
    <property type="entry name" value="HAD-like_sf"/>
</dbReference>